<feature type="compositionally biased region" description="Low complexity" evidence="6">
    <location>
        <begin position="1043"/>
        <end position="1052"/>
    </location>
</feature>
<evidence type="ECO:0000259" key="7">
    <source>
        <dbReference type="PROSITE" id="PS50865"/>
    </source>
</evidence>
<feature type="compositionally biased region" description="Polar residues" evidence="6">
    <location>
        <begin position="920"/>
        <end position="939"/>
    </location>
</feature>
<organism evidence="8 9">
    <name type="scientific">Zootermopsis nevadensis</name>
    <name type="common">Dampwood termite</name>
    <dbReference type="NCBI Taxonomy" id="136037"/>
    <lineage>
        <taxon>Eukaryota</taxon>
        <taxon>Metazoa</taxon>
        <taxon>Ecdysozoa</taxon>
        <taxon>Arthropoda</taxon>
        <taxon>Hexapoda</taxon>
        <taxon>Insecta</taxon>
        <taxon>Pterygota</taxon>
        <taxon>Neoptera</taxon>
        <taxon>Polyneoptera</taxon>
        <taxon>Dictyoptera</taxon>
        <taxon>Blattodea</taxon>
        <taxon>Blattoidea</taxon>
        <taxon>Termitoidae</taxon>
        <taxon>Termopsidae</taxon>
        <taxon>Zootermopsis</taxon>
    </lineage>
</organism>
<dbReference type="Pfam" id="PF01753">
    <property type="entry name" value="zf-MYND"/>
    <property type="match status" value="1"/>
</dbReference>
<feature type="compositionally biased region" description="Polar residues" evidence="6">
    <location>
        <begin position="229"/>
        <end position="248"/>
    </location>
</feature>
<feature type="compositionally biased region" description="Polar residues" evidence="6">
    <location>
        <begin position="1131"/>
        <end position="1145"/>
    </location>
</feature>
<evidence type="ECO:0000256" key="4">
    <source>
        <dbReference type="PROSITE-ProRule" id="PRU00134"/>
    </source>
</evidence>
<dbReference type="EMBL" id="KK852817">
    <property type="protein sequence ID" value="KDR15744.1"/>
    <property type="molecule type" value="Genomic_DNA"/>
</dbReference>
<feature type="compositionally biased region" description="Polar residues" evidence="6">
    <location>
        <begin position="695"/>
        <end position="717"/>
    </location>
</feature>
<gene>
    <name evidence="8" type="ORF">L798_10287</name>
</gene>
<feature type="compositionally biased region" description="Polar residues" evidence="6">
    <location>
        <begin position="750"/>
        <end position="763"/>
    </location>
</feature>
<dbReference type="InParanoid" id="A0A067R870"/>
<keyword evidence="3" id="KW-0862">Zinc</keyword>
<protein>
    <submittedName>
        <fullName evidence="8">Zinc finger MYND domain-containing protein 10</fullName>
    </submittedName>
</protein>
<feature type="compositionally biased region" description="Polar residues" evidence="6">
    <location>
        <begin position="881"/>
        <end position="912"/>
    </location>
</feature>
<reference evidence="8 9" key="1">
    <citation type="journal article" date="2014" name="Nat. Commun.">
        <title>Molecular traces of alternative social organization in a termite genome.</title>
        <authorList>
            <person name="Terrapon N."/>
            <person name="Li C."/>
            <person name="Robertson H.M."/>
            <person name="Ji L."/>
            <person name="Meng X."/>
            <person name="Booth W."/>
            <person name="Chen Z."/>
            <person name="Childers C.P."/>
            <person name="Glastad K.M."/>
            <person name="Gokhale K."/>
            <person name="Gowin J."/>
            <person name="Gronenberg W."/>
            <person name="Hermansen R.A."/>
            <person name="Hu H."/>
            <person name="Hunt B.G."/>
            <person name="Huylmans A.K."/>
            <person name="Khalil S.M."/>
            <person name="Mitchell R.D."/>
            <person name="Munoz-Torres M.C."/>
            <person name="Mustard J.A."/>
            <person name="Pan H."/>
            <person name="Reese J.T."/>
            <person name="Scharf M.E."/>
            <person name="Sun F."/>
            <person name="Vogel H."/>
            <person name="Xiao J."/>
            <person name="Yang W."/>
            <person name="Yang Z."/>
            <person name="Yang Z."/>
            <person name="Zhou J."/>
            <person name="Zhu J."/>
            <person name="Brent C.S."/>
            <person name="Elsik C.G."/>
            <person name="Goodisman M.A."/>
            <person name="Liberles D.A."/>
            <person name="Roe R.M."/>
            <person name="Vargo E.L."/>
            <person name="Vilcinskas A."/>
            <person name="Wang J."/>
            <person name="Bornberg-Bauer E."/>
            <person name="Korb J."/>
            <person name="Zhang G."/>
            <person name="Liebig J."/>
        </authorList>
    </citation>
    <scope>NUCLEOTIDE SEQUENCE [LARGE SCALE GENOMIC DNA]</scope>
    <source>
        <tissue evidence="8">Whole organism</tissue>
    </source>
</reference>
<evidence type="ECO:0000256" key="1">
    <source>
        <dbReference type="ARBA" id="ARBA00022723"/>
    </source>
</evidence>
<dbReference type="Gene3D" id="6.10.140.2220">
    <property type="match status" value="1"/>
</dbReference>
<dbReference type="PROSITE" id="PS50865">
    <property type="entry name" value="ZF_MYND_2"/>
    <property type="match status" value="1"/>
</dbReference>
<feature type="region of interest" description="Disordered" evidence="6">
    <location>
        <begin position="597"/>
        <end position="618"/>
    </location>
</feature>
<feature type="compositionally biased region" description="Low complexity" evidence="6">
    <location>
        <begin position="728"/>
        <end position="749"/>
    </location>
</feature>
<feature type="region of interest" description="Disordered" evidence="6">
    <location>
        <begin position="171"/>
        <end position="257"/>
    </location>
</feature>
<keyword evidence="9" id="KW-1185">Reference proteome</keyword>
<dbReference type="OMA" id="HLFDYPK"/>
<name>A0A067R870_ZOONE</name>
<feature type="compositionally biased region" description="Polar residues" evidence="6">
    <location>
        <begin position="525"/>
        <end position="537"/>
    </location>
</feature>
<feature type="compositionally biased region" description="Basic and acidic residues" evidence="6">
    <location>
        <begin position="1278"/>
        <end position="1290"/>
    </location>
</feature>
<accession>A0A067R870</accession>
<keyword evidence="1" id="KW-0479">Metal-binding</keyword>
<feature type="region of interest" description="Disordered" evidence="6">
    <location>
        <begin position="517"/>
        <end position="539"/>
    </location>
</feature>
<proteinExistence type="predicted"/>
<feature type="region of interest" description="Disordered" evidence="6">
    <location>
        <begin position="1006"/>
        <end position="1031"/>
    </location>
</feature>
<feature type="compositionally biased region" description="Polar residues" evidence="6">
    <location>
        <begin position="607"/>
        <end position="618"/>
    </location>
</feature>
<evidence type="ECO:0000256" key="6">
    <source>
        <dbReference type="SAM" id="MobiDB-lite"/>
    </source>
</evidence>
<keyword evidence="5" id="KW-0175">Coiled coil</keyword>
<evidence type="ECO:0000256" key="2">
    <source>
        <dbReference type="ARBA" id="ARBA00022771"/>
    </source>
</evidence>
<dbReference type="Proteomes" id="UP000027135">
    <property type="component" value="Unassembled WGS sequence"/>
</dbReference>
<feature type="compositionally biased region" description="Low complexity" evidence="6">
    <location>
        <begin position="835"/>
        <end position="845"/>
    </location>
</feature>
<feature type="coiled-coil region" evidence="5">
    <location>
        <begin position="259"/>
        <end position="307"/>
    </location>
</feature>
<dbReference type="STRING" id="136037.A0A067R870"/>
<evidence type="ECO:0000313" key="8">
    <source>
        <dbReference type="EMBL" id="KDR15744.1"/>
    </source>
</evidence>
<feature type="region of interest" description="Disordered" evidence="6">
    <location>
        <begin position="695"/>
        <end position="939"/>
    </location>
</feature>
<evidence type="ECO:0000313" key="9">
    <source>
        <dbReference type="Proteomes" id="UP000027135"/>
    </source>
</evidence>
<feature type="compositionally biased region" description="Polar residues" evidence="6">
    <location>
        <begin position="1241"/>
        <end position="1254"/>
    </location>
</feature>
<dbReference type="SUPFAM" id="SSF144232">
    <property type="entry name" value="HIT/MYND zinc finger-like"/>
    <property type="match status" value="1"/>
</dbReference>
<feature type="region of interest" description="Disordered" evidence="6">
    <location>
        <begin position="1043"/>
        <end position="1145"/>
    </location>
</feature>
<feature type="domain" description="MYND-type" evidence="7">
    <location>
        <begin position="1329"/>
        <end position="1365"/>
    </location>
</feature>
<dbReference type="GO" id="GO:0008270">
    <property type="term" value="F:zinc ion binding"/>
    <property type="evidence" value="ECO:0007669"/>
    <property type="project" value="UniProtKB-KW"/>
</dbReference>
<feature type="compositionally biased region" description="Polar residues" evidence="6">
    <location>
        <begin position="857"/>
        <end position="872"/>
    </location>
</feature>
<sequence length="1374" mass="151588">MARHASTSFDTGFGIGLGASQEAGHQVPRYIPHRPSDSTHQQTTYQTEHMLKTSGYMPPLVQQPGIFYTRLPQHGLYHPSYVVPQQPGKPHIVRPSAQYPAGVRPYCPPPACLQTVTAVGNSQDLIPGILKCNNSLNVSQPSISSHSSQGLREPRILPTISAVPSSSSTSVQEVASVAQNHTQTSGLQHQARSSDSQIEDSGPENQAETADHQNQEQTCDAENQEKTSDCQNKVQASDRQIQTQASDSLTKDKNPPKDLEEIRKAAEAAAEELEKLEQLKQTTKKDLQRLKLAHEQAVDELARMQKQLVETVGVHKLGQTIHPRPAVPSATAAATRSSLPELYETLPAVSHERCQSPVVHDNHQSAQTSSNAAAPNGHSIPELHTVLPSVTQENCQSTVASEKCQSGDTHKNRLSAVTHEYHRLGISFENETRQESIITSDCSGSSTSGFNSTFPAVTKVNQPTEVECKNQQSEVACGSLETQQKPSVSSDSNEISVPRLNTTFSKVVWENHPLQIEHKNHQKQQKPNGTSDSTGSVTPDLCVTVRKDAHENHLRQQKFNVSSHGTGSLPGLNLKFKTVVYENQKSEVACENQQSDPAFTNHKTHRTPSVTSESTGSSVPGVNTFPAVVPVNLQSEVVCEHQQSEIASKDCKTQQKLGVTPDIIHTGTSMPGSNMLYPKIACDNHHSERLNSTVSTVENSGPTLFTPCATTGHQNQEPVQRPLPLPPSLLSRSQPPVPISVPQQRSPSQTLPVSQQISHSQSRPVPHLQTHSMVLPPHPFPTLQRPQHSQPASAVHQPIQPQHPKHFPGSRPSVHQQLSYVPQRPFYPHLSPVPQTSLQSQSETSTHFKSLPVSQRPPYSQLSPVSRISPHSHSLPVSRISPHSHSLPVSQISPHSQLSPVSQMSRPQQGSLSHPPLHRQTLQVPQHSPSGNQPLQLSTDQLRGTANIPKSSLEMLETKNKSMLPPPMRQQHVLPKPPWLSGSHIPISVHSGCTSFQSAPVTITVHSKRSPSNTNVPQGSSTQHPLTISQVPPVLSHTAIISSSTSNKLPSSTVEESPLDLSVSKRKSPSNDKSKPPVPISSTVLSPYQHIEQSSRHHQDRSQNQPSVVHHPNLGEHNTADHCGRLYNNHRLPQSHNSQHISENSRLEQQLPMSTQTCNKKMFPSHGASIPTVNFATVNDGFGRRPNIHPTSSESLDRYKHLETHFHQNFDNGSVLQRQRVHVPTHRDMMHYHNHPVQSAHQYHTDRPTPSSSYIPVHHKTGLHGHKSEQQQQLQRNDNTEPHAASERQKYCSVNRRGSHSIALTPDKSYQNARSVESALYQPHSQLVCGRCNQPASFMCSACHNEWYCSSDCQLRHWNYHSADCHRQQQNEHK</sequence>
<feature type="compositionally biased region" description="Polar residues" evidence="6">
    <location>
        <begin position="179"/>
        <end position="196"/>
    </location>
</feature>
<dbReference type="InterPro" id="IPR002893">
    <property type="entry name" value="Znf_MYND"/>
</dbReference>
<keyword evidence="2 4" id="KW-0863">Zinc-finger</keyword>
<feature type="region of interest" description="Disordered" evidence="6">
    <location>
        <begin position="1241"/>
        <end position="1298"/>
    </location>
</feature>
<evidence type="ECO:0000256" key="5">
    <source>
        <dbReference type="SAM" id="Coils"/>
    </source>
</evidence>
<feature type="compositionally biased region" description="Polar residues" evidence="6">
    <location>
        <begin position="1006"/>
        <end position="1030"/>
    </location>
</feature>
<evidence type="ECO:0000256" key="3">
    <source>
        <dbReference type="ARBA" id="ARBA00022833"/>
    </source>
</evidence>